<dbReference type="WBParaSite" id="RSKR_0000811500.1">
    <property type="protein sequence ID" value="RSKR_0000811500.1"/>
    <property type="gene ID" value="RSKR_0000811500"/>
</dbReference>
<protein>
    <submittedName>
        <fullName evidence="2">Fibronectin type-III domain-containing protein</fullName>
    </submittedName>
</protein>
<dbReference type="Proteomes" id="UP000095286">
    <property type="component" value="Unplaced"/>
</dbReference>
<accession>A0AC35U798</accession>
<proteinExistence type="predicted"/>
<name>A0AC35U798_9BILA</name>
<organism evidence="1 2">
    <name type="scientific">Rhabditophanes sp. KR3021</name>
    <dbReference type="NCBI Taxonomy" id="114890"/>
    <lineage>
        <taxon>Eukaryota</taxon>
        <taxon>Metazoa</taxon>
        <taxon>Ecdysozoa</taxon>
        <taxon>Nematoda</taxon>
        <taxon>Chromadorea</taxon>
        <taxon>Rhabditida</taxon>
        <taxon>Tylenchina</taxon>
        <taxon>Panagrolaimomorpha</taxon>
        <taxon>Strongyloidoidea</taxon>
        <taxon>Alloionematidae</taxon>
        <taxon>Rhabditophanes</taxon>
    </lineage>
</organism>
<evidence type="ECO:0000313" key="2">
    <source>
        <dbReference type="WBParaSite" id="RSKR_0000811500.1"/>
    </source>
</evidence>
<evidence type="ECO:0000313" key="1">
    <source>
        <dbReference type="Proteomes" id="UP000095286"/>
    </source>
</evidence>
<reference evidence="2" key="1">
    <citation type="submission" date="2016-11" db="UniProtKB">
        <authorList>
            <consortium name="WormBaseParasite"/>
        </authorList>
    </citation>
    <scope>IDENTIFICATION</scope>
    <source>
        <strain evidence="2">KR3021</strain>
    </source>
</reference>
<sequence length="1115" mass="125527">MNTTFSDSYNEKVCAVCGDTPAKIHYSVLACLGCKGFFRRGVKEGRNKYVCRFNKCCIVDKFQRNSCRYCRFHRCLNAGMDPNAVRPDRDSAVQKTEISLFDILRGSIYVDWSSDIPDDLNVLHYMLDYTPHVGEPPPKATYPIRFTNAVINNTTPAIDYTVRLSAILADGSALIISDKTIPSTPDAPVYKSIVASEREATIEYTPPLNQPVTFYIEYFPAKKEELSNFVETQAPVVKLKSLTPKTLYILRIYSVYKGMPSDNYNEISFTTNGTQTTPQKQDQAIPFSIKTLPPFINSLHTTVPQPKQTPIQTIDPMLFAQQFFSSSTPVTVATATSNPFSFNSFNFKKEFAQFFTTIPSLSLENDASTQSFDVLNFFNSNPTIPPRDLKIDKMITLPSKGTTVTLSPMQVTSTKKVMYTTTMEPITTTSPKTPQRVVTTKVATTTTAPSTLPTIETTTKKAKKVAQVFKKIESPTQTKKIESPTQTKKIESPTPTKKANVKSVFGDEEVEFEDKSTDPPTSFDTSTQSVATVKEKTTKLDISASEIVLMKDEDELVVEWHIPETVLCESYVVNMTVLSAPTPTVISESTEETEMRFQFMAGEKLEIEVYCLYDGAYASSWWARRIADLTRPEPVENLKVVSMFTDEFFLATVKLSWILPKWHDTKLFNILVQYSYGKSGENENEITITNGSIAVIEKLAAGTLYTFKVKNVSTEFTGIASKAKGLRQITPPIITSTVYPGQISSTAININFGDSDPEHPFDTYELVFVSANKNISKILKKTDEKTYTFNKLIPGKTYHFVLYTLYKGLRSRPVLEKVTTYPLKVNKLYPVVGAGYVVLHWDVENVGDSDTKYRLSYVVETKTGDQKTATVVVNDVNRHRFESLEYDLYYTFTITVIMGESGAEAESESEMITIIIKPTNGNAPFVRRQGMRELNVAFENDRIFNSDTNGQVENYAVVVAEGLNTEEDDFELKSWFDIKNEDKWPSYRASASDFNPFKGSNSRKASFIIGEEDCDKRRLSEPYCNGALKSNVDYYVKIRAYTEKNVAIETEWVSVHGTMDEDEPKETGRKLPCHMYLNGCPRKSGSSKKILINSTKKSTLILIITTLAFNLIFRW</sequence>